<dbReference type="Proteomes" id="UP000184268">
    <property type="component" value="Unassembled WGS sequence"/>
</dbReference>
<sequence length="184" mass="20186">MGMFSFDVHEVLPDGSSRRRAMPIECYAPAETVYLIRPDGGEPLVEHAYKGYGRFAGTNLHVVLAKQNLAPEIADKLDEEMMRKAGILMASGVPVLIAKDGTRYCSDDYSMACASLGFVVQANVYPKASEFEVAGETATAIEHGRARRLSRVEEPLRVRYPLKLSFSRDVSYSEIPASKVLPAG</sequence>
<dbReference type="OrthoDB" id="5862412at2"/>
<protein>
    <submittedName>
        <fullName evidence="1">Uncharacterized protein</fullName>
    </submittedName>
</protein>
<evidence type="ECO:0000313" key="2">
    <source>
        <dbReference type="Proteomes" id="UP000184268"/>
    </source>
</evidence>
<evidence type="ECO:0000313" key="1">
    <source>
        <dbReference type="EMBL" id="SHH56698.1"/>
    </source>
</evidence>
<gene>
    <name evidence="1" type="ORF">SAMN02745129_2362</name>
</gene>
<dbReference type="RefSeq" id="WP_067655727.1">
    <property type="nucleotide sequence ID" value="NZ_FQXG01000003.1"/>
</dbReference>
<accession>A0A1M5U157</accession>
<reference evidence="2" key="1">
    <citation type="submission" date="2016-11" db="EMBL/GenBank/DDBJ databases">
        <authorList>
            <person name="Varghese N."/>
            <person name="Submissions S."/>
        </authorList>
    </citation>
    <scope>NUCLEOTIDE SEQUENCE [LARGE SCALE GENOMIC DNA]</scope>
    <source>
        <strain evidence="2">DSM 16917</strain>
    </source>
</reference>
<dbReference type="STRING" id="299255.SAMN02745129_2362"/>
<organism evidence="1 2">
    <name type="scientific">Ferrimonas marina</name>
    <dbReference type="NCBI Taxonomy" id="299255"/>
    <lineage>
        <taxon>Bacteria</taxon>
        <taxon>Pseudomonadati</taxon>
        <taxon>Pseudomonadota</taxon>
        <taxon>Gammaproteobacteria</taxon>
        <taxon>Alteromonadales</taxon>
        <taxon>Ferrimonadaceae</taxon>
        <taxon>Ferrimonas</taxon>
    </lineage>
</organism>
<keyword evidence="2" id="KW-1185">Reference proteome</keyword>
<dbReference type="EMBL" id="FQXG01000003">
    <property type="protein sequence ID" value="SHH56698.1"/>
    <property type="molecule type" value="Genomic_DNA"/>
</dbReference>
<name>A0A1M5U157_9GAMM</name>
<proteinExistence type="predicted"/>
<dbReference type="AlphaFoldDB" id="A0A1M5U157"/>